<dbReference type="EMBL" id="BAHD01000033">
    <property type="protein sequence ID" value="GAB96197.1"/>
    <property type="molecule type" value="Genomic_DNA"/>
</dbReference>
<evidence type="ECO:0000313" key="3">
    <source>
        <dbReference type="Proteomes" id="UP000008366"/>
    </source>
</evidence>
<organism evidence="2 3">
    <name type="scientific">Kineosphaera limosa NBRC 100340</name>
    <dbReference type="NCBI Taxonomy" id="1184609"/>
    <lineage>
        <taxon>Bacteria</taxon>
        <taxon>Bacillati</taxon>
        <taxon>Actinomycetota</taxon>
        <taxon>Actinomycetes</taxon>
        <taxon>Micrococcales</taxon>
        <taxon>Dermatophilaceae</taxon>
        <taxon>Kineosphaera</taxon>
    </lineage>
</organism>
<dbReference type="SUPFAM" id="SSF55931">
    <property type="entry name" value="Glutamine synthetase/guanido kinase"/>
    <property type="match status" value="1"/>
</dbReference>
<dbReference type="PIRSF" id="PIRSF012666">
    <property type="entry name" value="UCP012666"/>
    <property type="match status" value="1"/>
</dbReference>
<dbReference type="AlphaFoldDB" id="K6WVS4"/>
<accession>K6WVS4</accession>
<dbReference type="OrthoDB" id="240589at2"/>
<dbReference type="InterPro" id="IPR006336">
    <property type="entry name" value="GCS2"/>
</dbReference>
<comment type="caution">
    <text evidence="2">The sequence shown here is derived from an EMBL/GenBank/DDBJ whole genome shotgun (WGS) entry which is preliminary data.</text>
</comment>
<comment type="catalytic activity">
    <reaction evidence="1">
        <text>L-cysteine + L-glutamate + ATP = gamma-L-glutamyl-L-cysteine + ADP + phosphate + H(+)</text>
        <dbReference type="Rhea" id="RHEA:13285"/>
        <dbReference type="ChEBI" id="CHEBI:15378"/>
        <dbReference type="ChEBI" id="CHEBI:29985"/>
        <dbReference type="ChEBI" id="CHEBI:30616"/>
        <dbReference type="ChEBI" id="CHEBI:35235"/>
        <dbReference type="ChEBI" id="CHEBI:43474"/>
        <dbReference type="ChEBI" id="CHEBI:58173"/>
        <dbReference type="ChEBI" id="CHEBI:456216"/>
        <dbReference type="EC" id="6.3.2.2"/>
    </reaction>
</comment>
<dbReference type="Pfam" id="PF04107">
    <property type="entry name" value="GCS2"/>
    <property type="match status" value="1"/>
</dbReference>
<reference evidence="2 3" key="1">
    <citation type="submission" date="2012-08" db="EMBL/GenBank/DDBJ databases">
        <title>Whole genome shotgun sequence of Kineosphaera limosa NBRC 100340.</title>
        <authorList>
            <person name="Yoshida I."/>
            <person name="Isaki S."/>
            <person name="Hosoyama A."/>
            <person name="Tsuchikane K."/>
            <person name="Katsumata H."/>
            <person name="Ando Y."/>
            <person name="Ohji S."/>
            <person name="Hamada M."/>
            <person name="Tamura T."/>
            <person name="Yamazoe A."/>
            <person name="Yamazaki S."/>
            <person name="Fujita N."/>
        </authorList>
    </citation>
    <scope>NUCLEOTIDE SEQUENCE [LARGE SCALE GENOMIC DNA]</scope>
    <source>
        <strain evidence="2 3">NBRC 100340</strain>
    </source>
</reference>
<evidence type="ECO:0008006" key="4">
    <source>
        <dbReference type="Google" id="ProtNLM"/>
    </source>
</evidence>
<evidence type="ECO:0000313" key="2">
    <source>
        <dbReference type="EMBL" id="GAB96197.1"/>
    </source>
</evidence>
<dbReference type="InterPro" id="IPR050141">
    <property type="entry name" value="GCL_type2/YbdK_subfam"/>
</dbReference>
<dbReference type="InterPro" id="IPR014746">
    <property type="entry name" value="Gln_synth/guanido_kin_cat_dom"/>
</dbReference>
<dbReference type="PANTHER" id="PTHR36510">
    <property type="entry name" value="GLUTAMATE--CYSTEINE LIGASE 2-RELATED"/>
    <property type="match status" value="1"/>
</dbReference>
<dbReference type="GO" id="GO:0042398">
    <property type="term" value="P:modified amino acid biosynthetic process"/>
    <property type="evidence" value="ECO:0007669"/>
    <property type="project" value="InterPro"/>
</dbReference>
<dbReference type="eggNOG" id="COG2170">
    <property type="taxonomic scope" value="Bacteria"/>
</dbReference>
<dbReference type="PANTHER" id="PTHR36510:SF3">
    <property type="entry name" value="CONSERVED PROTEIN"/>
    <property type="match status" value="1"/>
</dbReference>
<dbReference type="Proteomes" id="UP000008366">
    <property type="component" value="Unassembled WGS sequence"/>
</dbReference>
<dbReference type="STRING" id="1184609.KILIM_033_00170"/>
<dbReference type="RefSeq" id="WP_006592729.1">
    <property type="nucleotide sequence ID" value="NZ_BAHD01000033.1"/>
</dbReference>
<proteinExistence type="predicted"/>
<name>K6WVS4_9MICO</name>
<dbReference type="GO" id="GO:0004357">
    <property type="term" value="F:glutamate-cysteine ligase activity"/>
    <property type="evidence" value="ECO:0007669"/>
    <property type="project" value="UniProtKB-EC"/>
</dbReference>
<gene>
    <name evidence="2" type="ORF">KILIM_033_00170</name>
</gene>
<protein>
    <recommendedName>
        <fullName evidence="4">Glutamate--cysteine ligase</fullName>
    </recommendedName>
</protein>
<keyword evidence="3" id="KW-1185">Reference proteome</keyword>
<dbReference type="InterPro" id="IPR016602">
    <property type="entry name" value="UCP012666"/>
</dbReference>
<sequence>MGQEVAGNEWSNEQRRRYREKVLQNLDVFERMLVTSSFDSDVPMTGMEIELYLVDESLQPSYNNTAVLEAIDDSAFQTELAQFNIECNVDPRVLNDDAMQVLEEDVRSAMNRARERSRSAGSDIVSVGILPTVTTDHFESSEWMSANRRYLALNDAMMRARGEDMLIDIQGPTGERLALYSGSIAPESACTSVQLHLQVAPGDFAAYWNAAQALVGPQVAIAANSPFFCGKALWHETRIPLFTQAADTRPIELANQGVRPRVTFGDRWITSIFDLFEDNVRYYPSLLPEVSDEDPVAVLEGGQPPELKELKLHNGTIYRWNRPIYDTHGGRPHLRVENRVLPAGPTVADTMANSAFYYGALHTFATEDRPVWTQMSFSAAETNFRHGARDGMFGRMYWPGFNAISPDELMLRHLLPAAADGLAALGVGGQVVDHYLGIIEGRCLTRQNGATWQLDAVRRFEDAGDDRYTALTRMLAAYIERMHANEPVHTWTFPDAGESDR</sequence>
<dbReference type="Gene3D" id="3.30.590.20">
    <property type="match status" value="1"/>
</dbReference>
<evidence type="ECO:0000256" key="1">
    <source>
        <dbReference type="ARBA" id="ARBA00048819"/>
    </source>
</evidence>